<organism evidence="1 2">
    <name type="scientific">Olea europaea subsp. europaea</name>
    <dbReference type="NCBI Taxonomy" id="158383"/>
    <lineage>
        <taxon>Eukaryota</taxon>
        <taxon>Viridiplantae</taxon>
        <taxon>Streptophyta</taxon>
        <taxon>Embryophyta</taxon>
        <taxon>Tracheophyta</taxon>
        <taxon>Spermatophyta</taxon>
        <taxon>Magnoliopsida</taxon>
        <taxon>eudicotyledons</taxon>
        <taxon>Gunneridae</taxon>
        <taxon>Pentapetalae</taxon>
        <taxon>asterids</taxon>
        <taxon>lamiids</taxon>
        <taxon>Lamiales</taxon>
        <taxon>Oleaceae</taxon>
        <taxon>Oleeae</taxon>
        <taxon>Olea</taxon>
    </lineage>
</organism>
<gene>
    <name evidence="1" type="ORF">OLEA9_A040577</name>
</gene>
<evidence type="ECO:0000313" key="2">
    <source>
        <dbReference type="Proteomes" id="UP000594638"/>
    </source>
</evidence>
<accession>A0A8S0TIX4</accession>
<dbReference type="Proteomes" id="UP000594638">
    <property type="component" value="Unassembled WGS sequence"/>
</dbReference>
<evidence type="ECO:0000313" key="1">
    <source>
        <dbReference type="EMBL" id="CAA3005697.1"/>
    </source>
</evidence>
<reference evidence="1 2" key="1">
    <citation type="submission" date="2019-12" db="EMBL/GenBank/DDBJ databases">
        <authorList>
            <person name="Alioto T."/>
            <person name="Alioto T."/>
            <person name="Gomez Garrido J."/>
        </authorList>
    </citation>
    <scope>NUCLEOTIDE SEQUENCE [LARGE SCALE GENOMIC DNA]</scope>
</reference>
<dbReference type="EMBL" id="CACTIH010007249">
    <property type="protein sequence ID" value="CAA3005697.1"/>
    <property type="molecule type" value="Genomic_DNA"/>
</dbReference>
<comment type="caution">
    <text evidence="1">The sequence shown here is derived from an EMBL/GenBank/DDBJ whole genome shotgun (WGS) entry which is preliminary data.</text>
</comment>
<keyword evidence="2" id="KW-1185">Reference proteome</keyword>
<proteinExistence type="predicted"/>
<name>A0A8S0TIX4_OLEEU</name>
<protein>
    <submittedName>
        <fullName evidence="1">Uncharacterized protein</fullName>
    </submittedName>
</protein>
<sequence length="132" mass="14168">MGAGEGIIFVIYRARLDGCDGDRRGGRGGGVAPIVKEGRTKGEVSIRMREVAEEGSVDELTSFEKPAGSRQVANALMEFAVDLVCSESGASQLGRVACGVNLEQEEVMLRKRVWQFRGNSQFLLPECSSAGD</sequence>
<dbReference type="Gramene" id="OE9A040577T1">
    <property type="protein sequence ID" value="OE9A040577C1"/>
    <property type="gene ID" value="OE9A040577"/>
</dbReference>
<dbReference type="AlphaFoldDB" id="A0A8S0TIX4"/>